<dbReference type="Gene3D" id="3.40.50.10140">
    <property type="entry name" value="Toll/interleukin-1 receptor homology (TIR) domain"/>
    <property type="match status" value="1"/>
</dbReference>
<evidence type="ECO:0000313" key="3">
    <source>
        <dbReference type="EMBL" id="ECV6294311.1"/>
    </source>
</evidence>
<dbReference type="EMBL" id="AAKTRA010000001">
    <property type="protein sequence ID" value="ECV6113026.1"/>
    <property type="molecule type" value="Genomic_DNA"/>
</dbReference>
<feature type="domain" description="TIR" evidence="1">
    <location>
        <begin position="1"/>
        <end position="152"/>
    </location>
</feature>
<dbReference type="SUPFAM" id="SSF52200">
    <property type="entry name" value="Toll/Interleukin receptor TIR domain"/>
    <property type="match status" value="1"/>
</dbReference>
<evidence type="ECO:0000259" key="1">
    <source>
        <dbReference type="PROSITE" id="PS50104"/>
    </source>
</evidence>
<dbReference type="PROSITE" id="PS50104">
    <property type="entry name" value="TIR"/>
    <property type="match status" value="1"/>
</dbReference>
<reference evidence="4" key="1">
    <citation type="submission" date="2018-04" db="EMBL/GenBank/DDBJ databases">
        <authorList>
            <person name="Bell R."/>
        </authorList>
    </citation>
    <scope>NUCLEOTIDE SEQUENCE</scope>
    <source>
        <strain evidence="5">CFSAN058605</strain>
        <strain evidence="4">CFSAN058620</strain>
    </source>
</reference>
<protein>
    <submittedName>
        <fullName evidence="3">Toll/interleukin-1 receptor domain-containing protein</fullName>
    </submittedName>
</protein>
<dbReference type="RefSeq" id="WP_021294100.1">
    <property type="nucleotide sequence ID" value="NZ_CP077691.1"/>
</dbReference>
<dbReference type="EMBL" id="AAKTSM010000001">
    <property type="protein sequence ID" value="ECV6294311.1"/>
    <property type="molecule type" value="Genomic_DNA"/>
</dbReference>
<dbReference type="SMART" id="SM00255">
    <property type="entry name" value="TIR"/>
    <property type="match status" value="1"/>
</dbReference>
<dbReference type="InterPro" id="IPR000157">
    <property type="entry name" value="TIR_dom"/>
</dbReference>
<dbReference type="Pfam" id="PF13676">
    <property type="entry name" value="TIR_2"/>
    <property type="match status" value="1"/>
</dbReference>
<proteinExistence type="predicted"/>
<evidence type="ECO:0000313" key="4">
    <source>
        <dbReference type="EMBL" id="QXR42195.1"/>
    </source>
</evidence>
<dbReference type="EMBL" id="CP077691">
    <property type="protein sequence ID" value="QXR42195.1"/>
    <property type="molecule type" value="Genomic_DNA"/>
</dbReference>
<reference evidence="4" key="3">
    <citation type="submission" date="2021-05" db="EMBL/GenBank/DDBJ databases">
        <title>Whole genome sequencing of cultured pathogen.</title>
        <authorList>
            <person name="Hoffmann M."/>
            <person name="Balkey M."/>
            <person name="Luo Y."/>
        </authorList>
    </citation>
    <scope>NUCLEOTIDE SEQUENCE</scope>
    <source>
        <strain evidence="5">CFSAN058605</strain>
        <strain evidence="4">CFSAN058620</strain>
    </source>
</reference>
<sequence>MSISVFLSHNHNDKPFVRKLARDLENHGVRYWLDETEMKIGDSLIQKIREGIDGVDYFAVVLSPDSINAPWVVNEPDVAMNYQISGKKIKVLPIMLKECEPPGFLIGKLYADFRNEDNYVKAFKRLMQSIGVVFNKNVMSDEKVFDNLGTALDKASHANIPIMCKPFHRPFQYMGMQVPQAEKIFECKGNEVGSIFVEDDDCRMHLCAEGNYISFVEVDFKKTIPHYRNQEFDSEIFLGALSIGLSELELVGKKTHSHTYYDHRRKLKINVICLYDEAPITVSFSSKYYGM</sequence>
<accession>A0A2T6WWG2</accession>
<evidence type="ECO:0000313" key="2">
    <source>
        <dbReference type="EMBL" id="ECV6113026.1"/>
    </source>
</evidence>
<reference evidence="3" key="2">
    <citation type="submission" date="2019-09" db="EMBL/GenBank/DDBJ databases">
        <authorList>
            <person name="Ashton P.M."/>
            <person name="Dallman T."/>
            <person name="Nair S."/>
            <person name="De Pinna E."/>
            <person name="Peters T."/>
            <person name="Grant K."/>
        </authorList>
    </citation>
    <scope>NUCLEOTIDE SEQUENCE</scope>
    <source>
        <strain evidence="2">801510</strain>
        <strain evidence="3">804072</strain>
    </source>
</reference>
<dbReference type="GO" id="GO:0007165">
    <property type="term" value="P:signal transduction"/>
    <property type="evidence" value="ECO:0007669"/>
    <property type="project" value="InterPro"/>
</dbReference>
<organism evidence="3">
    <name type="scientific">Salmonella enterica I</name>
    <dbReference type="NCBI Taxonomy" id="59201"/>
    <lineage>
        <taxon>Bacteria</taxon>
        <taxon>Pseudomonadati</taxon>
        <taxon>Pseudomonadota</taxon>
        <taxon>Gammaproteobacteria</taxon>
        <taxon>Enterobacterales</taxon>
        <taxon>Enterobacteriaceae</taxon>
        <taxon>Salmonella</taxon>
    </lineage>
</organism>
<dbReference type="AlphaFoldDB" id="A0A2T6WWG2"/>
<dbReference type="EMBL" id="CP077693">
    <property type="protein sequence ID" value="QXR51563.1"/>
    <property type="molecule type" value="Genomic_DNA"/>
</dbReference>
<gene>
    <name evidence="4" type="ORF">DAX98_009950</name>
    <name evidence="5" type="ORF">DAY14_009660</name>
    <name evidence="2" type="ORF">F2V23_01210</name>
    <name evidence="3" type="ORF">F3E26_01450</name>
</gene>
<keyword evidence="3" id="KW-0675">Receptor</keyword>
<name>A0A2T6WWG2_SALET</name>
<evidence type="ECO:0000313" key="5">
    <source>
        <dbReference type="EMBL" id="QXR51563.1"/>
    </source>
</evidence>
<dbReference type="InterPro" id="IPR035897">
    <property type="entry name" value="Toll_tir_struct_dom_sf"/>
</dbReference>